<sequence>MMTAEEKKKILEGLRNNKKKKQAYLQGVNYINEVLRTGVVDDTTFLKDLFQLMFQNSANERFMKKNTKKYTPETTFTLEKALINICYNI</sequence>
<dbReference type="HOGENOM" id="CLU_2455314_0_0_1"/>
<evidence type="ECO:0000313" key="2">
    <source>
        <dbReference type="Proteomes" id="UP000016927"/>
    </source>
</evidence>
<proteinExistence type="predicted"/>
<organism evidence="1 2">
    <name type="scientific">Nosema bombycis (strain CQ1 / CVCC 102059)</name>
    <name type="common">Microsporidian parasite</name>
    <name type="synonym">Pebrine of silkworm</name>
    <dbReference type="NCBI Taxonomy" id="578461"/>
    <lineage>
        <taxon>Eukaryota</taxon>
        <taxon>Fungi</taxon>
        <taxon>Fungi incertae sedis</taxon>
        <taxon>Microsporidia</taxon>
        <taxon>Nosematidae</taxon>
        <taxon>Nosema</taxon>
    </lineage>
</organism>
<dbReference type="Proteomes" id="UP000016927">
    <property type="component" value="Unassembled WGS sequence"/>
</dbReference>
<evidence type="ECO:0000313" key="1">
    <source>
        <dbReference type="EMBL" id="EOB14491.1"/>
    </source>
</evidence>
<reference evidence="1 2" key="1">
    <citation type="journal article" date="2013" name="BMC Genomics">
        <title>Comparative genomics of parasitic silkworm microsporidia reveal an association between genome expansion and host adaptation.</title>
        <authorList>
            <person name="Pan G."/>
            <person name="Xu J."/>
            <person name="Li T."/>
            <person name="Xia Q."/>
            <person name="Liu S.L."/>
            <person name="Zhang G."/>
            <person name="Li S."/>
            <person name="Li C."/>
            <person name="Liu H."/>
            <person name="Yang L."/>
            <person name="Liu T."/>
            <person name="Zhang X."/>
            <person name="Wu Z."/>
            <person name="Fan W."/>
            <person name="Dang X."/>
            <person name="Xiang H."/>
            <person name="Tao M."/>
            <person name="Li Y."/>
            <person name="Hu J."/>
            <person name="Li Z."/>
            <person name="Lin L."/>
            <person name="Luo J."/>
            <person name="Geng L."/>
            <person name="Wang L."/>
            <person name="Long M."/>
            <person name="Wan Y."/>
            <person name="He N."/>
            <person name="Zhang Z."/>
            <person name="Lu C."/>
            <person name="Keeling P.J."/>
            <person name="Wang J."/>
            <person name="Xiang Z."/>
            <person name="Zhou Z."/>
        </authorList>
    </citation>
    <scope>NUCLEOTIDE SEQUENCE [LARGE SCALE GENOMIC DNA]</scope>
    <source>
        <strain evidence="2">CQ1 / CVCC 102059</strain>
    </source>
</reference>
<dbReference type="VEuPathDB" id="MicrosporidiaDB:NBO_27g0048"/>
<gene>
    <name evidence="1" type="ORF">NBO_27g0048</name>
</gene>
<name>R0KUH5_NOSB1</name>
<keyword evidence="2" id="KW-1185">Reference proteome</keyword>
<dbReference type="AlphaFoldDB" id="R0KUH5"/>
<accession>R0KUH5</accession>
<protein>
    <submittedName>
        <fullName evidence="1">Uncharacterized protein</fullName>
    </submittedName>
</protein>
<dbReference type="EMBL" id="KB908935">
    <property type="protein sequence ID" value="EOB14491.1"/>
    <property type="molecule type" value="Genomic_DNA"/>
</dbReference>